<keyword evidence="2 5" id="KW-0812">Transmembrane</keyword>
<dbReference type="Pfam" id="PF04479">
    <property type="entry name" value="RTA1"/>
    <property type="match status" value="1"/>
</dbReference>
<gene>
    <name evidence="6" type="ORF">ASPWEDRAFT_747224</name>
</gene>
<dbReference type="OrthoDB" id="3358017at2759"/>
<keyword evidence="4 5" id="KW-0472">Membrane</keyword>
<feature type="transmembrane region" description="Helical" evidence="5">
    <location>
        <begin position="74"/>
        <end position="98"/>
    </location>
</feature>
<keyword evidence="7" id="KW-1185">Reference proteome</keyword>
<feature type="transmembrane region" description="Helical" evidence="5">
    <location>
        <begin position="243"/>
        <end position="267"/>
    </location>
</feature>
<dbReference type="STRING" id="1073089.A0A1L9R8V7"/>
<feature type="transmembrane region" description="Helical" evidence="5">
    <location>
        <begin position="12"/>
        <end position="33"/>
    </location>
</feature>
<feature type="transmembrane region" description="Helical" evidence="5">
    <location>
        <begin position="45"/>
        <end position="62"/>
    </location>
</feature>
<evidence type="ECO:0000256" key="2">
    <source>
        <dbReference type="ARBA" id="ARBA00022692"/>
    </source>
</evidence>
<sequence>MASSSNDYNLYQYTPSLVCAVIFAILFFLATAFHLYQRIRSHAKYFNPFIVGGVFQIIGYAARAVTHYHQRSTTLYAVQTLLILLAPTLYAASIYMVLGRIITFLHGEHLSYIPVRLMTVIFVSGDVLSFILQGAGGGIMANGSEKTLTIGQWVIVAGLCVQLAFFGAFVSASLIFHYKITQKPTGESKETIYVRGIVWPQDWRGLLLACYAVSVLILIRSIYRLVEFIQGNDGYVISHEVFMYVFDTAMMFIVMLVMNVFHPSVVLRSESKHTRSGFQLEEQRN</sequence>
<feature type="transmembrane region" description="Helical" evidence="5">
    <location>
        <begin position="205"/>
        <end position="223"/>
    </location>
</feature>
<evidence type="ECO:0000256" key="4">
    <source>
        <dbReference type="ARBA" id="ARBA00023136"/>
    </source>
</evidence>
<feature type="transmembrane region" description="Helical" evidence="5">
    <location>
        <begin position="152"/>
        <end position="176"/>
    </location>
</feature>
<evidence type="ECO:0000313" key="7">
    <source>
        <dbReference type="Proteomes" id="UP000184383"/>
    </source>
</evidence>
<evidence type="ECO:0000256" key="5">
    <source>
        <dbReference type="SAM" id="Phobius"/>
    </source>
</evidence>
<dbReference type="AlphaFoldDB" id="A0A1L9R8V7"/>
<dbReference type="VEuPathDB" id="FungiDB:ASPWEDRAFT_747224"/>
<feature type="transmembrane region" description="Helical" evidence="5">
    <location>
        <begin position="110"/>
        <end position="132"/>
    </location>
</feature>
<evidence type="ECO:0000256" key="3">
    <source>
        <dbReference type="ARBA" id="ARBA00022989"/>
    </source>
</evidence>
<dbReference type="RefSeq" id="XP_040685016.1">
    <property type="nucleotide sequence ID" value="XM_040839508.1"/>
</dbReference>
<dbReference type="GeneID" id="63755356"/>
<dbReference type="InterPro" id="IPR007568">
    <property type="entry name" value="RTA1"/>
</dbReference>
<keyword evidence="3 5" id="KW-1133">Transmembrane helix</keyword>
<dbReference type="EMBL" id="KV878216">
    <property type="protein sequence ID" value="OJJ31339.1"/>
    <property type="molecule type" value="Genomic_DNA"/>
</dbReference>
<accession>A0A1L9R8V7</accession>
<evidence type="ECO:0000256" key="1">
    <source>
        <dbReference type="ARBA" id="ARBA00004141"/>
    </source>
</evidence>
<comment type="subcellular location">
    <subcellularLocation>
        <location evidence="1">Membrane</location>
        <topology evidence="1">Multi-pass membrane protein</topology>
    </subcellularLocation>
</comment>
<reference evidence="7" key="1">
    <citation type="journal article" date="2017" name="Genome Biol.">
        <title>Comparative genomics reveals high biological diversity and specific adaptations in the industrially and medically important fungal genus Aspergillus.</title>
        <authorList>
            <person name="de Vries R.P."/>
            <person name="Riley R."/>
            <person name="Wiebenga A."/>
            <person name="Aguilar-Osorio G."/>
            <person name="Amillis S."/>
            <person name="Uchima C.A."/>
            <person name="Anderluh G."/>
            <person name="Asadollahi M."/>
            <person name="Askin M."/>
            <person name="Barry K."/>
            <person name="Battaglia E."/>
            <person name="Bayram O."/>
            <person name="Benocci T."/>
            <person name="Braus-Stromeyer S.A."/>
            <person name="Caldana C."/>
            <person name="Canovas D."/>
            <person name="Cerqueira G.C."/>
            <person name="Chen F."/>
            <person name="Chen W."/>
            <person name="Choi C."/>
            <person name="Clum A."/>
            <person name="Dos Santos R.A."/>
            <person name="Damasio A.R."/>
            <person name="Diallinas G."/>
            <person name="Emri T."/>
            <person name="Fekete E."/>
            <person name="Flipphi M."/>
            <person name="Freyberg S."/>
            <person name="Gallo A."/>
            <person name="Gournas C."/>
            <person name="Habgood R."/>
            <person name="Hainaut M."/>
            <person name="Harispe M.L."/>
            <person name="Henrissat B."/>
            <person name="Hilden K.S."/>
            <person name="Hope R."/>
            <person name="Hossain A."/>
            <person name="Karabika E."/>
            <person name="Karaffa L."/>
            <person name="Karanyi Z."/>
            <person name="Krasevec N."/>
            <person name="Kuo A."/>
            <person name="Kusch H."/>
            <person name="LaButti K."/>
            <person name="Lagendijk E.L."/>
            <person name="Lapidus A."/>
            <person name="Levasseur A."/>
            <person name="Lindquist E."/>
            <person name="Lipzen A."/>
            <person name="Logrieco A.F."/>
            <person name="MacCabe A."/>
            <person name="Maekelae M.R."/>
            <person name="Malavazi I."/>
            <person name="Melin P."/>
            <person name="Meyer V."/>
            <person name="Mielnichuk N."/>
            <person name="Miskei M."/>
            <person name="Molnar A.P."/>
            <person name="Mule G."/>
            <person name="Ngan C.Y."/>
            <person name="Orejas M."/>
            <person name="Orosz E."/>
            <person name="Ouedraogo J.P."/>
            <person name="Overkamp K.M."/>
            <person name="Park H.-S."/>
            <person name="Perrone G."/>
            <person name="Piumi F."/>
            <person name="Punt P.J."/>
            <person name="Ram A.F."/>
            <person name="Ramon A."/>
            <person name="Rauscher S."/>
            <person name="Record E."/>
            <person name="Riano-Pachon D.M."/>
            <person name="Robert V."/>
            <person name="Roehrig J."/>
            <person name="Ruller R."/>
            <person name="Salamov A."/>
            <person name="Salih N.S."/>
            <person name="Samson R.A."/>
            <person name="Sandor E."/>
            <person name="Sanguinetti M."/>
            <person name="Schuetze T."/>
            <person name="Sepcic K."/>
            <person name="Shelest E."/>
            <person name="Sherlock G."/>
            <person name="Sophianopoulou V."/>
            <person name="Squina F.M."/>
            <person name="Sun H."/>
            <person name="Susca A."/>
            <person name="Todd R.B."/>
            <person name="Tsang A."/>
            <person name="Unkles S.E."/>
            <person name="van de Wiele N."/>
            <person name="van Rossen-Uffink D."/>
            <person name="Oliveira J.V."/>
            <person name="Vesth T.C."/>
            <person name="Visser J."/>
            <person name="Yu J.-H."/>
            <person name="Zhou M."/>
            <person name="Andersen M.R."/>
            <person name="Archer D.B."/>
            <person name="Baker S.E."/>
            <person name="Benoit I."/>
            <person name="Brakhage A.A."/>
            <person name="Braus G.H."/>
            <person name="Fischer R."/>
            <person name="Frisvad J.C."/>
            <person name="Goldman G.H."/>
            <person name="Houbraken J."/>
            <person name="Oakley B."/>
            <person name="Pocsi I."/>
            <person name="Scazzocchio C."/>
            <person name="Seiboth B."/>
            <person name="vanKuyk P.A."/>
            <person name="Wortman J."/>
            <person name="Dyer P.S."/>
            <person name="Grigoriev I.V."/>
        </authorList>
    </citation>
    <scope>NUCLEOTIDE SEQUENCE [LARGE SCALE GENOMIC DNA]</scope>
    <source>
        <strain evidence="7">DTO 134E9</strain>
    </source>
</reference>
<proteinExistence type="predicted"/>
<protein>
    <recommendedName>
        <fullName evidence="8">RTA1 like protein</fullName>
    </recommendedName>
</protein>
<dbReference type="PANTHER" id="PTHR31465:SF1">
    <property type="entry name" value="PROTEIN RTA1-RELATED"/>
    <property type="match status" value="1"/>
</dbReference>
<evidence type="ECO:0000313" key="6">
    <source>
        <dbReference type="EMBL" id="OJJ31339.1"/>
    </source>
</evidence>
<dbReference type="Proteomes" id="UP000184383">
    <property type="component" value="Unassembled WGS sequence"/>
</dbReference>
<dbReference type="GO" id="GO:0016020">
    <property type="term" value="C:membrane"/>
    <property type="evidence" value="ECO:0007669"/>
    <property type="project" value="UniProtKB-SubCell"/>
</dbReference>
<organism evidence="6 7">
    <name type="scientific">Aspergillus wentii DTO 134E9</name>
    <dbReference type="NCBI Taxonomy" id="1073089"/>
    <lineage>
        <taxon>Eukaryota</taxon>
        <taxon>Fungi</taxon>
        <taxon>Dikarya</taxon>
        <taxon>Ascomycota</taxon>
        <taxon>Pezizomycotina</taxon>
        <taxon>Eurotiomycetes</taxon>
        <taxon>Eurotiomycetidae</taxon>
        <taxon>Eurotiales</taxon>
        <taxon>Aspergillaceae</taxon>
        <taxon>Aspergillus</taxon>
        <taxon>Aspergillus subgen. Cremei</taxon>
    </lineage>
</organism>
<evidence type="ECO:0008006" key="8">
    <source>
        <dbReference type="Google" id="ProtNLM"/>
    </source>
</evidence>
<dbReference type="PANTHER" id="PTHR31465">
    <property type="entry name" value="PROTEIN RTA1-RELATED"/>
    <property type="match status" value="1"/>
</dbReference>
<name>A0A1L9R8V7_ASPWE</name>